<protein>
    <recommendedName>
        <fullName evidence="4">SHSP domain-containing protein</fullName>
    </recommendedName>
</protein>
<dbReference type="GO" id="GO:0051082">
    <property type="term" value="F:unfolded protein binding"/>
    <property type="evidence" value="ECO:0007669"/>
    <property type="project" value="TreeGrafter"/>
</dbReference>
<dbReference type="PANTHER" id="PTHR45640">
    <property type="entry name" value="HEAT SHOCK PROTEIN HSP-12.2-RELATED"/>
    <property type="match status" value="1"/>
</dbReference>
<evidence type="ECO:0000256" key="3">
    <source>
        <dbReference type="SAM" id="MobiDB-lite"/>
    </source>
</evidence>
<dbReference type="CDD" id="cd06526">
    <property type="entry name" value="metazoan_ACD"/>
    <property type="match status" value="2"/>
</dbReference>
<reference evidence="5" key="1">
    <citation type="submission" date="2021-02" db="EMBL/GenBank/DDBJ databases">
        <authorList>
            <person name="Nowell W R."/>
        </authorList>
    </citation>
    <scope>NUCLEOTIDE SEQUENCE</scope>
</reference>
<dbReference type="AlphaFoldDB" id="A0A814TP80"/>
<dbReference type="GO" id="GO:0005634">
    <property type="term" value="C:nucleus"/>
    <property type="evidence" value="ECO:0007669"/>
    <property type="project" value="TreeGrafter"/>
</dbReference>
<dbReference type="Proteomes" id="UP000663889">
    <property type="component" value="Unassembled WGS sequence"/>
</dbReference>
<sequence>MSFFPITRYRIFNEPFDRCFDDQVQFLDPWRDFDTFPTALSSTPSSFRWINEPRNITRSSSSSSSSYHSKSTSTNSGSTLTSSNTGSTLIPVTSSIIPALSEKFRVQLDVAGFKPETIRTRVEGRKVIVEAKQEDRIGFNDYNIREIRKTYDLPEYADSFNLASYVTPSNMLVVEVPVNNPRIERRLSQGQSEANALVQFGQFRDPIFDYHGFVASSDFHPRIVDTYNSGQKQLKMNLAVKNYRPEQIKVSVKNDELIVQAEHIYSDSNRSERSFLTKSITLPPGTQIEQLRSFLNADGQLEIEAPFIEPNIPRTIELQRQF</sequence>
<evidence type="ECO:0000313" key="7">
    <source>
        <dbReference type="Proteomes" id="UP000663889"/>
    </source>
</evidence>
<dbReference type="GO" id="GO:0005737">
    <property type="term" value="C:cytoplasm"/>
    <property type="evidence" value="ECO:0007669"/>
    <property type="project" value="TreeGrafter"/>
</dbReference>
<evidence type="ECO:0000259" key="4">
    <source>
        <dbReference type="PROSITE" id="PS01031"/>
    </source>
</evidence>
<dbReference type="GO" id="GO:0009408">
    <property type="term" value="P:response to heat"/>
    <property type="evidence" value="ECO:0007669"/>
    <property type="project" value="TreeGrafter"/>
</dbReference>
<evidence type="ECO:0000313" key="5">
    <source>
        <dbReference type="EMBL" id="CAF1162525.1"/>
    </source>
</evidence>
<proteinExistence type="inferred from homology"/>
<accession>A0A814TP80</accession>
<dbReference type="InterPro" id="IPR002068">
    <property type="entry name" value="A-crystallin/Hsp20_dom"/>
</dbReference>
<name>A0A814TP80_9BILA</name>
<dbReference type="Proteomes" id="UP000663874">
    <property type="component" value="Unassembled WGS sequence"/>
</dbReference>
<dbReference type="PANTHER" id="PTHR45640:SF26">
    <property type="entry name" value="RE23625P"/>
    <property type="match status" value="1"/>
</dbReference>
<evidence type="ECO:0000256" key="1">
    <source>
        <dbReference type="PROSITE-ProRule" id="PRU00285"/>
    </source>
</evidence>
<dbReference type="Gene3D" id="2.60.40.790">
    <property type="match status" value="2"/>
</dbReference>
<dbReference type="SUPFAM" id="SSF49764">
    <property type="entry name" value="HSP20-like chaperones"/>
    <property type="match status" value="2"/>
</dbReference>
<dbReference type="Pfam" id="PF00011">
    <property type="entry name" value="HSP20"/>
    <property type="match status" value="2"/>
</dbReference>
<dbReference type="GO" id="GO:0042026">
    <property type="term" value="P:protein refolding"/>
    <property type="evidence" value="ECO:0007669"/>
    <property type="project" value="TreeGrafter"/>
</dbReference>
<dbReference type="InterPro" id="IPR008978">
    <property type="entry name" value="HSP20-like_chaperone"/>
</dbReference>
<organism evidence="5 7">
    <name type="scientific">Rotaria sordida</name>
    <dbReference type="NCBI Taxonomy" id="392033"/>
    <lineage>
        <taxon>Eukaryota</taxon>
        <taxon>Metazoa</taxon>
        <taxon>Spiralia</taxon>
        <taxon>Gnathifera</taxon>
        <taxon>Rotifera</taxon>
        <taxon>Eurotatoria</taxon>
        <taxon>Bdelloidea</taxon>
        <taxon>Philodinida</taxon>
        <taxon>Philodinidae</taxon>
        <taxon>Rotaria</taxon>
    </lineage>
</organism>
<dbReference type="PROSITE" id="PS01031">
    <property type="entry name" value="SHSP"/>
    <property type="match status" value="2"/>
</dbReference>
<feature type="compositionally biased region" description="Low complexity" evidence="3">
    <location>
        <begin position="57"/>
        <end position="85"/>
    </location>
</feature>
<comment type="caution">
    <text evidence="5">The sequence shown here is derived from an EMBL/GenBank/DDBJ whole genome shotgun (WGS) entry which is preliminary data.</text>
</comment>
<feature type="region of interest" description="Disordered" evidence="3">
    <location>
        <begin position="56"/>
        <end position="85"/>
    </location>
</feature>
<dbReference type="EMBL" id="CAJOBE010000346">
    <property type="protein sequence ID" value="CAF3626059.1"/>
    <property type="molecule type" value="Genomic_DNA"/>
</dbReference>
<dbReference type="EMBL" id="CAJNOU010001168">
    <property type="protein sequence ID" value="CAF1162525.1"/>
    <property type="molecule type" value="Genomic_DNA"/>
</dbReference>
<comment type="similarity">
    <text evidence="1 2">Belongs to the small heat shock protein (HSP20) family.</text>
</comment>
<evidence type="ECO:0000313" key="6">
    <source>
        <dbReference type="EMBL" id="CAF3626059.1"/>
    </source>
</evidence>
<dbReference type="InterPro" id="IPR001436">
    <property type="entry name" value="Alpha-crystallin/sHSP_animal"/>
</dbReference>
<feature type="domain" description="SHSP" evidence="4">
    <location>
        <begin position="83"/>
        <end position="193"/>
    </location>
</feature>
<feature type="domain" description="SHSP" evidence="4">
    <location>
        <begin position="214"/>
        <end position="321"/>
    </location>
</feature>
<gene>
    <name evidence="6" type="ORF">FNK824_LOCUS4666</name>
    <name evidence="5" type="ORF">SEV965_LOCUS19054</name>
</gene>
<evidence type="ECO:0000256" key="2">
    <source>
        <dbReference type="RuleBase" id="RU003616"/>
    </source>
</evidence>